<dbReference type="STRING" id="1814289.SAMN05216410_3193"/>
<keyword evidence="1" id="KW-0808">Transferase</keyword>
<sequence>MTLRRWLTAGVVSAAATAAARAGLAARAPGGEQRWTRRNHRGEPISLLEGPAAVAGLVAGVLAGGAHSSSERTPTGCDRGGRETVAQVVAVIGAGAFGIYDDLVEDTSSRSKGLRGHLTAALHGELTTGGLKVLGIGGAALIAAAIASDRRASAPVRVLDIALDGALIAASANFVNLLDLRPGRALKASALAATAMTAAGLGTAPAAVLGATLGTARADLAEADMLGDGGANALGALLGATLALGAPRPVRAVTLAALVALTVASEKVSFSRVIAGTPWLAAVDAWGRRAPTATDSAPE</sequence>
<reference evidence="1 2" key="1">
    <citation type="submission" date="2016-09" db="EMBL/GenBank/DDBJ databases">
        <authorList>
            <person name="Capua I."/>
            <person name="De Benedictis P."/>
            <person name="Joannis T."/>
            <person name="Lombin L.H."/>
            <person name="Cattoli G."/>
        </authorList>
    </citation>
    <scope>NUCLEOTIDE SEQUENCE [LARGE SCALE GENOMIC DNA]</scope>
    <source>
        <strain evidence="1 2">ISLP-3</strain>
    </source>
</reference>
<protein>
    <submittedName>
        <fullName evidence="1">UDP-N-acetylmuramyl pentapeptide phosphotransferase/UDP-N-acetylglucosamine-1-phosphate transferase</fullName>
    </submittedName>
</protein>
<dbReference type="RefSeq" id="WP_093184959.1">
    <property type="nucleotide sequence ID" value="NZ_FMYH01000006.1"/>
</dbReference>
<dbReference type="Proteomes" id="UP000199039">
    <property type="component" value="Unassembled WGS sequence"/>
</dbReference>
<organism evidence="1 2">
    <name type="scientific">Sanguibacter gelidistatuariae</name>
    <dbReference type="NCBI Taxonomy" id="1814289"/>
    <lineage>
        <taxon>Bacteria</taxon>
        <taxon>Bacillati</taxon>
        <taxon>Actinomycetota</taxon>
        <taxon>Actinomycetes</taxon>
        <taxon>Micrococcales</taxon>
        <taxon>Sanguibacteraceae</taxon>
        <taxon>Sanguibacter</taxon>
    </lineage>
</organism>
<proteinExistence type="predicted"/>
<keyword evidence="2" id="KW-1185">Reference proteome</keyword>
<dbReference type="AlphaFoldDB" id="A0A1G6TTY9"/>
<dbReference type="OrthoDB" id="2679245at2"/>
<name>A0A1G6TTY9_9MICO</name>
<evidence type="ECO:0000313" key="2">
    <source>
        <dbReference type="Proteomes" id="UP000199039"/>
    </source>
</evidence>
<evidence type="ECO:0000313" key="1">
    <source>
        <dbReference type="EMBL" id="SDD32499.1"/>
    </source>
</evidence>
<dbReference type="GO" id="GO:0016740">
    <property type="term" value="F:transferase activity"/>
    <property type="evidence" value="ECO:0007669"/>
    <property type="project" value="UniProtKB-KW"/>
</dbReference>
<accession>A0A1G6TTY9</accession>
<gene>
    <name evidence="1" type="ORF">SAMN05216410_3193</name>
</gene>
<dbReference type="EMBL" id="FMYH01000006">
    <property type="protein sequence ID" value="SDD32499.1"/>
    <property type="molecule type" value="Genomic_DNA"/>
</dbReference>